<feature type="active site" description="Nucleophile" evidence="1">
    <location>
        <position position="63"/>
    </location>
</feature>
<dbReference type="Gene3D" id="1.20.1050.10">
    <property type="match status" value="1"/>
</dbReference>
<gene>
    <name evidence="5" type="ORF">E4582_05060</name>
</gene>
<sequence>MGMLVEGNWKSDVDRLVDASGALQRPSSVLRNWVTPDGSAGPTGEGGFKAESGRYHLYVARACPWAHRTTIFRELKGLQEHIGLSVTHWLMADDGWTFTPAPGVVADSVNGVATVWQLYALSEPGYTGRVTVPVLWDRHTSRIVSNESADIIRMFNSAFDGVGATDGDYAPAALLEEIDGINDRIYAGLNNGVYRAGFARSQEAYDSAVAEVFDTLDWLEELLSRQTFLCGDRLTEADWRLFTTLLRFDLVYHGHFKCNLRRLVDYPALWSYTRELHAHPAVAPTVDIAHIKRHYYQSHRHINPTGVVPAGPDADFDARPSRAHAASWA</sequence>
<dbReference type="CDD" id="cd03190">
    <property type="entry name" value="GST_C_Omega_like"/>
    <property type="match status" value="1"/>
</dbReference>
<dbReference type="SFLD" id="SFLDG01206">
    <property type="entry name" value="Xi.1"/>
    <property type="match status" value="1"/>
</dbReference>
<dbReference type="EMBL" id="SPUH01000001">
    <property type="protein sequence ID" value="TKS54198.1"/>
    <property type="molecule type" value="Genomic_DNA"/>
</dbReference>
<feature type="domain" description="GST C-terminal" evidence="4">
    <location>
        <begin position="167"/>
        <end position="298"/>
    </location>
</feature>
<feature type="site" description="Lowers pKa of active site Cys" evidence="3">
    <location>
        <position position="252"/>
    </location>
</feature>
<dbReference type="PANTHER" id="PTHR32419">
    <property type="entry name" value="GLUTATHIONYL-HYDROQUINONE REDUCTASE"/>
    <property type="match status" value="1"/>
</dbReference>
<dbReference type="InterPro" id="IPR004045">
    <property type="entry name" value="Glutathione_S-Trfase_N"/>
</dbReference>
<feature type="active site" description="Proton donor/acceptor" evidence="1">
    <location>
        <position position="194"/>
    </location>
</feature>
<dbReference type="Pfam" id="PF13410">
    <property type="entry name" value="GST_C_2"/>
    <property type="match status" value="1"/>
</dbReference>
<proteinExistence type="predicted"/>
<reference evidence="5 6" key="1">
    <citation type="submission" date="2019-01" db="EMBL/GenBank/DDBJ databases">
        <authorList>
            <person name="Zhang S."/>
        </authorList>
    </citation>
    <scope>NUCLEOTIDE SEQUENCE [LARGE SCALE GENOMIC DNA]</scope>
    <source>
        <strain evidence="5 6">1626</strain>
    </source>
</reference>
<dbReference type="Proteomes" id="UP000298681">
    <property type="component" value="Unassembled WGS sequence"/>
</dbReference>
<comment type="caution">
    <text evidence="5">The sequence shown here is derived from an EMBL/GenBank/DDBJ whole genome shotgun (WGS) entry which is preliminary data.</text>
</comment>
<dbReference type="SFLD" id="SFLDG01148">
    <property type="entry name" value="Xi_(cytGST)"/>
    <property type="match status" value="1"/>
</dbReference>
<evidence type="ECO:0000259" key="4">
    <source>
        <dbReference type="PROSITE" id="PS50405"/>
    </source>
</evidence>
<dbReference type="SFLD" id="SFLDS00019">
    <property type="entry name" value="Glutathione_Transferase_(cytos"/>
    <property type="match status" value="1"/>
</dbReference>
<dbReference type="InterPro" id="IPR040079">
    <property type="entry name" value="Glutathione_S-Trfase"/>
</dbReference>
<dbReference type="InterPro" id="IPR016639">
    <property type="entry name" value="GST_Omega/GSH"/>
</dbReference>
<dbReference type="InterPro" id="IPR036249">
    <property type="entry name" value="Thioredoxin-like_sf"/>
</dbReference>
<feature type="binding site" evidence="2">
    <location>
        <begin position="147"/>
        <end position="148"/>
    </location>
    <ligand>
        <name>glutathione</name>
        <dbReference type="ChEBI" id="CHEBI:57925"/>
    </ligand>
</feature>
<dbReference type="Pfam" id="PF13409">
    <property type="entry name" value="GST_N_2"/>
    <property type="match status" value="1"/>
</dbReference>
<organism evidence="5 6">
    <name type="scientific">Luteimonas yindakuii</name>
    <dbReference type="NCBI Taxonomy" id="2565782"/>
    <lineage>
        <taxon>Bacteria</taxon>
        <taxon>Pseudomonadati</taxon>
        <taxon>Pseudomonadota</taxon>
        <taxon>Gammaproteobacteria</taxon>
        <taxon>Lysobacterales</taxon>
        <taxon>Lysobacteraceae</taxon>
        <taxon>Luteimonas</taxon>
    </lineage>
</organism>
<accession>A0A4Z1RBP8</accession>
<evidence type="ECO:0000256" key="2">
    <source>
        <dbReference type="PIRSR" id="PIRSR015753-2"/>
    </source>
</evidence>
<dbReference type="InterPro" id="IPR010987">
    <property type="entry name" value="Glutathione-S-Trfase_C-like"/>
</dbReference>
<dbReference type="PIRSF" id="PIRSF015753">
    <property type="entry name" value="GST"/>
    <property type="match status" value="1"/>
</dbReference>
<protein>
    <submittedName>
        <fullName evidence="5">Glutathione S-transferase family protein</fullName>
    </submittedName>
</protein>
<dbReference type="GO" id="GO:0005737">
    <property type="term" value="C:cytoplasm"/>
    <property type="evidence" value="ECO:0007669"/>
    <property type="project" value="TreeGrafter"/>
</dbReference>
<dbReference type="PROSITE" id="PS50405">
    <property type="entry name" value="GST_CTER"/>
    <property type="match status" value="1"/>
</dbReference>
<dbReference type="Gene3D" id="3.40.30.10">
    <property type="entry name" value="Glutaredoxin"/>
    <property type="match status" value="1"/>
</dbReference>
<name>A0A4Z1RBP8_9GAMM</name>
<dbReference type="SUPFAM" id="SSF52833">
    <property type="entry name" value="Thioredoxin-like"/>
    <property type="match status" value="1"/>
</dbReference>
<evidence type="ECO:0000313" key="6">
    <source>
        <dbReference type="Proteomes" id="UP000298681"/>
    </source>
</evidence>
<dbReference type="SUPFAM" id="SSF47616">
    <property type="entry name" value="GST C-terminal domain-like"/>
    <property type="match status" value="1"/>
</dbReference>
<dbReference type="PANTHER" id="PTHR32419:SF6">
    <property type="entry name" value="GLUTATHIONE S-TRANSFERASE OMEGA-LIKE 1-RELATED"/>
    <property type="match status" value="1"/>
</dbReference>
<dbReference type="GO" id="GO:0004364">
    <property type="term" value="F:glutathione transferase activity"/>
    <property type="evidence" value="ECO:0007669"/>
    <property type="project" value="InterPro"/>
</dbReference>
<feature type="binding site" evidence="2">
    <location>
        <position position="96"/>
    </location>
    <ligand>
        <name>glutathione</name>
        <dbReference type="ChEBI" id="CHEBI:57925"/>
    </ligand>
</feature>
<evidence type="ECO:0000256" key="3">
    <source>
        <dbReference type="PIRSR" id="PIRSR015753-3"/>
    </source>
</evidence>
<evidence type="ECO:0000313" key="5">
    <source>
        <dbReference type="EMBL" id="TKS54198.1"/>
    </source>
</evidence>
<dbReference type="AlphaFoldDB" id="A0A4Z1RBP8"/>
<keyword evidence="5" id="KW-0808">Transferase</keyword>
<feature type="site" description="Lowers pKa of active site Cys" evidence="3">
    <location>
        <position position="295"/>
    </location>
</feature>
<dbReference type="InterPro" id="IPR036282">
    <property type="entry name" value="Glutathione-S-Trfase_C_sf"/>
</dbReference>
<keyword evidence="6" id="KW-1185">Reference proteome</keyword>
<dbReference type="InterPro" id="IPR047047">
    <property type="entry name" value="GST_Omega-like_C"/>
</dbReference>
<dbReference type="RefSeq" id="WP_134673579.1">
    <property type="nucleotide sequence ID" value="NZ_SPUH01000001.1"/>
</dbReference>
<evidence type="ECO:0000256" key="1">
    <source>
        <dbReference type="PIRSR" id="PIRSR015753-1"/>
    </source>
</evidence>
<feature type="binding site" evidence="2">
    <location>
        <begin position="129"/>
        <end position="132"/>
    </location>
    <ligand>
        <name>glutathione</name>
        <dbReference type="ChEBI" id="CHEBI:57925"/>
    </ligand>
</feature>